<reference evidence="1" key="1">
    <citation type="journal article" date="2014" name="Front. Microbiol.">
        <title>High frequency of phylogenetically diverse reductive dehalogenase-homologous genes in deep subseafloor sedimentary metagenomes.</title>
        <authorList>
            <person name="Kawai M."/>
            <person name="Futagami T."/>
            <person name="Toyoda A."/>
            <person name="Takaki Y."/>
            <person name="Nishi S."/>
            <person name="Hori S."/>
            <person name="Arai W."/>
            <person name="Tsubouchi T."/>
            <person name="Morono Y."/>
            <person name="Uchiyama I."/>
            <person name="Ito T."/>
            <person name="Fujiyama A."/>
            <person name="Inagaki F."/>
            <person name="Takami H."/>
        </authorList>
    </citation>
    <scope>NUCLEOTIDE SEQUENCE</scope>
    <source>
        <strain evidence="1">Expedition CK06-06</strain>
    </source>
</reference>
<dbReference type="AlphaFoldDB" id="X1TNJ4"/>
<gene>
    <name evidence="1" type="ORF">S12H4_32210</name>
</gene>
<accession>X1TNJ4</accession>
<comment type="caution">
    <text evidence="1">The sequence shown here is derived from an EMBL/GenBank/DDBJ whole genome shotgun (WGS) entry which is preliminary data.</text>
</comment>
<evidence type="ECO:0000313" key="1">
    <source>
        <dbReference type="EMBL" id="GAI89135.1"/>
    </source>
</evidence>
<sequence length="275" mass="32699">EKGDWKEQQKKVLEKRVYAVKEIVSMHNISALVDFSQTVGSPWDLGFSLGHYLDDSIDRYLLPKYINNKQLNIQQFLDGFIKGRFDSQEWDWFDSINLEKWDIEEIALILKYHPFAYETWKRVETYIKKDENLYWRNVQVNPYRSDDKLNYAIDKLLAYDRSIEAITCLHYQLSNKRELDWKQVIQALDNALGLNESLNQIDSYQITELIKAMQISKEINPDDLFRVEWVYLPLLDKDNNAEPKLLENKLASEPAFFCELIRLAFRSNKDIKKKT</sequence>
<feature type="non-terminal residue" evidence="1">
    <location>
        <position position="275"/>
    </location>
</feature>
<feature type="non-terminal residue" evidence="1">
    <location>
        <position position="1"/>
    </location>
</feature>
<dbReference type="EMBL" id="BARW01018866">
    <property type="protein sequence ID" value="GAI89135.1"/>
    <property type="molecule type" value="Genomic_DNA"/>
</dbReference>
<proteinExistence type="predicted"/>
<protein>
    <submittedName>
        <fullName evidence="1">Uncharacterized protein</fullName>
    </submittedName>
</protein>
<name>X1TNJ4_9ZZZZ</name>
<organism evidence="1">
    <name type="scientific">marine sediment metagenome</name>
    <dbReference type="NCBI Taxonomy" id="412755"/>
    <lineage>
        <taxon>unclassified sequences</taxon>
        <taxon>metagenomes</taxon>
        <taxon>ecological metagenomes</taxon>
    </lineage>
</organism>